<feature type="transmembrane region" description="Helical" evidence="1">
    <location>
        <begin position="48"/>
        <end position="71"/>
    </location>
</feature>
<protein>
    <recommendedName>
        <fullName evidence="3">Transmembrane protein (PGPGW)</fullName>
    </recommendedName>
</protein>
<evidence type="ECO:0008006" key="3">
    <source>
        <dbReference type="Google" id="ProtNLM"/>
    </source>
</evidence>
<dbReference type="AlphaFoldDB" id="A0A644Y2F5"/>
<dbReference type="InterPro" id="IPR019099">
    <property type="entry name" value="Uncharacterised_PGPGW_TM"/>
</dbReference>
<reference evidence="2" key="1">
    <citation type="submission" date="2019-08" db="EMBL/GenBank/DDBJ databases">
        <authorList>
            <person name="Kucharzyk K."/>
            <person name="Murdoch R.W."/>
            <person name="Higgins S."/>
            <person name="Loffler F."/>
        </authorList>
    </citation>
    <scope>NUCLEOTIDE SEQUENCE</scope>
</reference>
<feature type="transmembrane region" description="Helical" evidence="1">
    <location>
        <begin position="77"/>
        <end position="97"/>
    </location>
</feature>
<dbReference type="EMBL" id="VSSQ01003871">
    <property type="protein sequence ID" value="MPM22720.1"/>
    <property type="molecule type" value="Genomic_DNA"/>
</dbReference>
<name>A0A644Y2F5_9ZZZZ</name>
<keyword evidence="1" id="KW-1133">Transmembrane helix</keyword>
<proteinExistence type="predicted"/>
<gene>
    <name evidence="2" type="ORF">SDC9_69178</name>
</gene>
<organism evidence="2">
    <name type="scientific">bioreactor metagenome</name>
    <dbReference type="NCBI Taxonomy" id="1076179"/>
    <lineage>
        <taxon>unclassified sequences</taxon>
        <taxon>metagenomes</taxon>
        <taxon>ecological metagenomes</taxon>
    </lineage>
</organism>
<comment type="caution">
    <text evidence="2">The sequence shown here is derived from an EMBL/GenBank/DDBJ whole genome shotgun (WGS) entry which is preliminary data.</text>
</comment>
<keyword evidence="1" id="KW-0472">Membrane</keyword>
<keyword evidence="1" id="KW-0812">Transmembrane</keyword>
<sequence length="159" mass="17728">MWQSGCMVQPVDCPPRPARVGGATRVDYEVPDKLGWRVRLKSTPTGRYWFRLAVAIFGFALIIAAPLTGWLPGPGGIPLFLAGLAVLSSEFLWAKSVNRWLLRYVRVYVCWPVNQRRFFWVAVVGVAGLLWWASLAIIGIPAWMPDWAAGVLEYLPGVS</sequence>
<dbReference type="Pfam" id="PF09656">
    <property type="entry name" value="PGPGW"/>
    <property type="match status" value="1"/>
</dbReference>
<evidence type="ECO:0000256" key="1">
    <source>
        <dbReference type="SAM" id="Phobius"/>
    </source>
</evidence>
<feature type="transmembrane region" description="Helical" evidence="1">
    <location>
        <begin position="118"/>
        <end position="144"/>
    </location>
</feature>
<evidence type="ECO:0000313" key="2">
    <source>
        <dbReference type="EMBL" id="MPM22720.1"/>
    </source>
</evidence>
<accession>A0A644Y2F5</accession>